<gene>
    <name evidence="2" type="ORF">Prubr_21660</name>
</gene>
<feature type="compositionally biased region" description="Basic and acidic residues" evidence="1">
    <location>
        <begin position="1"/>
        <end position="11"/>
    </location>
</feature>
<dbReference type="AlphaFoldDB" id="A0A810N0N7"/>
<proteinExistence type="predicted"/>
<evidence type="ECO:0000313" key="2">
    <source>
        <dbReference type="EMBL" id="BCJ65145.1"/>
    </source>
</evidence>
<evidence type="ECO:0000256" key="1">
    <source>
        <dbReference type="SAM" id="MobiDB-lite"/>
    </source>
</evidence>
<feature type="compositionally biased region" description="Basic and acidic residues" evidence="1">
    <location>
        <begin position="19"/>
        <end position="31"/>
    </location>
</feature>
<feature type="region of interest" description="Disordered" evidence="1">
    <location>
        <begin position="1"/>
        <end position="76"/>
    </location>
</feature>
<sequence length="76" mass="8244">MIDNAELRETTPRPAAWERYPRKWDDPRRGETGVVLRFGSGGSSRTHSAVTGGATAEGQSDEPITQNSVAITSMPE</sequence>
<feature type="compositionally biased region" description="Polar residues" evidence="1">
    <location>
        <begin position="62"/>
        <end position="76"/>
    </location>
</feature>
<dbReference type="KEGG" id="pry:Prubr_21660"/>
<dbReference type="EMBL" id="AP023359">
    <property type="protein sequence ID" value="BCJ65145.1"/>
    <property type="molecule type" value="Genomic_DNA"/>
</dbReference>
<protein>
    <submittedName>
        <fullName evidence="2">Uncharacterized protein</fullName>
    </submittedName>
</protein>
<accession>A0A810N0N7</accession>
<dbReference type="Proteomes" id="UP000680866">
    <property type="component" value="Chromosome"/>
</dbReference>
<evidence type="ECO:0000313" key="3">
    <source>
        <dbReference type="Proteomes" id="UP000680866"/>
    </source>
</evidence>
<name>A0A810N0N7_9ACTN</name>
<organism evidence="2 3">
    <name type="scientific">Polymorphospora rubra</name>
    <dbReference type="NCBI Taxonomy" id="338584"/>
    <lineage>
        <taxon>Bacteria</taxon>
        <taxon>Bacillati</taxon>
        <taxon>Actinomycetota</taxon>
        <taxon>Actinomycetes</taxon>
        <taxon>Micromonosporales</taxon>
        <taxon>Micromonosporaceae</taxon>
        <taxon>Polymorphospora</taxon>
    </lineage>
</organism>
<reference evidence="2" key="1">
    <citation type="submission" date="2020-08" db="EMBL/GenBank/DDBJ databases">
        <title>Whole genome shotgun sequence of Polymorphospora rubra NBRC 101157.</title>
        <authorList>
            <person name="Komaki H."/>
            <person name="Tamura T."/>
        </authorList>
    </citation>
    <scope>NUCLEOTIDE SEQUENCE</scope>
    <source>
        <strain evidence="2">NBRC 101157</strain>
    </source>
</reference>
<keyword evidence="3" id="KW-1185">Reference proteome</keyword>